<reference evidence="5" key="2">
    <citation type="submission" date="2015-01" db="EMBL/GenBank/DDBJ databases">
        <title>Evolutionary Origins and Diversification of the Mycorrhizal Mutualists.</title>
        <authorList>
            <consortium name="DOE Joint Genome Institute"/>
            <consortium name="Mycorrhizal Genomics Consortium"/>
            <person name="Kohler A."/>
            <person name="Kuo A."/>
            <person name="Nagy L.G."/>
            <person name="Floudas D."/>
            <person name="Copeland A."/>
            <person name="Barry K.W."/>
            <person name="Cichocki N."/>
            <person name="Veneault-Fourrey C."/>
            <person name="LaButti K."/>
            <person name="Lindquist E.A."/>
            <person name="Lipzen A."/>
            <person name="Lundell T."/>
            <person name="Morin E."/>
            <person name="Murat C."/>
            <person name="Riley R."/>
            <person name="Ohm R."/>
            <person name="Sun H."/>
            <person name="Tunlid A."/>
            <person name="Henrissat B."/>
            <person name="Grigoriev I.V."/>
            <person name="Hibbett D.S."/>
            <person name="Martin F."/>
        </authorList>
    </citation>
    <scope>NUCLEOTIDE SEQUENCE [LARGE SCALE GENOMIC DNA]</scope>
    <source>
        <strain evidence="5">Ve08.2h10</strain>
    </source>
</reference>
<protein>
    <recommendedName>
        <fullName evidence="3">DDE Tnp4 domain-containing protein</fullName>
    </recommendedName>
</protein>
<evidence type="ECO:0000256" key="2">
    <source>
        <dbReference type="ARBA" id="ARBA00022723"/>
    </source>
</evidence>
<evidence type="ECO:0000256" key="1">
    <source>
        <dbReference type="ARBA" id="ARBA00001968"/>
    </source>
</evidence>
<keyword evidence="5" id="KW-1185">Reference proteome</keyword>
<evidence type="ECO:0000313" key="5">
    <source>
        <dbReference type="Proteomes" id="UP000054538"/>
    </source>
</evidence>
<accession>A0A0D0DY43</accession>
<proteinExistence type="predicted"/>
<dbReference type="Pfam" id="PF13359">
    <property type="entry name" value="DDE_Tnp_4"/>
    <property type="match status" value="1"/>
</dbReference>
<gene>
    <name evidence="4" type="ORF">PAXRUDRAFT_149532</name>
</gene>
<sequence length="125" mass="14278">ESWTCCSWRNGVFTTDGSTIDLYGETFLDWKSNYSLKCQLVIMPHNLTIIAYALGQLGSMHDSYALQGTHIVQDHATLLPPVHCMWADTAYPTERWCVMLFKKPRGGNLNCKQNTYNQYVSKVHT</sequence>
<dbReference type="EMBL" id="KN825389">
    <property type="protein sequence ID" value="KIK91419.1"/>
    <property type="molecule type" value="Genomic_DNA"/>
</dbReference>
<reference evidence="4 5" key="1">
    <citation type="submission" date="2014-04" db="EMBL/GenBank/DDBJ databases">
        <authorList>
            <consortium name="DOE Joint Genome Institute"/>
            <person name="Kuo A."/>
            <person name="Kohler A."/>
            <person name="Jargeat P."/>
            <person name="Nagy L.G."/>
            <person name="Floudas D."/>
            <person name="Copeland A."/>
            <person name="Barry K.W."/>
            <person name="Cichocki N."/>
            <person name="Veneault-Fourrey C."/>
            <person name="LaButti K."/>
            <person name="Lindquist E.A."/>
            <person name="Lipzen A."/>
            <person name="Lundell T."/>
            <person name="Morin E."/>
            <person name="Murat C."/>
            <person name="Sun H."/>
            <person name="Tunlid A."/>
            <person name="Henrissat B."/>
            <person name="Grigoriev I.V."/>
            <person name="Hibbett D.S."/>
            <person name="Martin F."/>
            <person name="Nordberg H.P."/>
            <person name="Cantor M.N."/>
            <person name="Hua S.X."/>
        </authorList>
    </citation>
    <scope>NUCLEOTIDE SEQUENCE [LARGE SCALE GENOMIC DNA]</scope>
    <source>
        <strain evidence="4 5">Ve08.2h10</strain>
    </source>
</reference>
<name>A0A0D0DY43_9AGAM</name>
<evidence type="ECO:0000259" key="3">
    <source>
        <dbReference type="Pfam" id="PF13359"/>
    </source>
</evidence>
<comment type="cofactor">
    <cofactor evidence="1">
        <name>a divalent metal cation</name>
        <dbReference type="ChEBI" id="CHEBI:60240"/>
    </cofactor>
</comment>
<evidence type="ECO:0000313" key="4">
    <source>
        <dbReference type="EMBL" id="KIK91419.1"/>
    </source>
</evidence>
<feature type="non-terminal residue" evidence="4">
    <location>
        <position position="125"/>
    </location>
</feature>
<organism evidence="4 5">
    <name type="scientific">Paxillus rubicundulus Ve08.2h10</name>
    <dbReference type="NCBI Taxonomy" id="930991"/>
    <lineage>
        <taxon>Eukaryota</taxon>
        <taxon>Fungi</taxon>
        <taxon>Dikarya</taxon>
        <taxon>Basidiomycota</taxon>
        <taxon>Agaricomycotina</taxon>
        <taxon>Agaricomycetes</taxon>
        <taxon>Agaricomycetidae</taxon>
        <taxon>Boletales</taxon>
        <taxon>Paxilineae</taxon>
        <taxon>Paxillaceae</taxon>
        <taxon>Paxillus</taxon>
    </lineage>
</organism>
<feature type="domain" description="DDE Tnp4" evidence="3">
    <location>
        <begin position="23"/>
        <end position="124"/>
    </location>
</feature>
<dbReference type="GO" id="GO:0046872">
    <property type="term" value="F:metal ion binding"/>
    <property type="evidence" value="ECO:0007669"/>
    <property type="project" value="UniProtKB-KW"/>
</dbReference>
<keyword evidence="2" id="KW-0479">Metal-binding</keyword>
<dbReference type="Proteomes" id="UP000054538">
    <property type="component" value="Unassembled WGS sequence"/>
</dbReference>
<dbReference type="InParanoid" id="A0A0D0DY43"/>
<dbReference type="InterPro" id="IPR027806">
    <property type="entry name" value="HARBI1_dom"/>
</dbReference>
<dbReference type="OrthoDB" id="2649667at2759"/>
<dbReference type="AlphaFoldDB" id="A0A0D0DY43"/>
<dbReference type="HOGENOM" id="CLU_018552_1_1_1"/>